<feature type="compositionally biased region" description="Polar residues" evidence="1">
    <location>
        <begin position="71"/>
        <end position="91"/>
    </location>
</feature>
<accession>A0AAW1LWX4</accession>
<evidence type="ECO:0000313" key="2">
    <source>
        <dbReference type="EMBL" id="KAK9738349.1"/>
    </source>
</evidence>
<gene>
    <name evidence="2" type="ORF">QE152_g9999</name>
</gene>
<dbReference type="AlphaFoldDB" id="A0AAW1LWX4"/>
<feature type="region of interest" description="Disordered" evidence="1">
    <location>
        <begin position="66"/>
        <end position="106"/>
    </location>
</feature>
<sequence length="106" mass="11113">MLRNKNRTITRLQVGSLIGLAWGKAATVGNATSGFKACGIFPLNPNAIPGHFFAISDSIEVGSPNVPLESAATTPLSPQKPSTSRQTSTPTKLLEESNPIPKLQAS</sequence>
<dbReference type="Proteomes" id="UP001458880">
    <property type="component" value="Unassembled WGS sequence"/>
</dbReference>
<proteinExistence type="predicted"/>
<protein>
    <submittedName>
        <fullName evidence="2">Uncharacterized protein</fullName>
    </submittedName>
</protein>
<evidence type="ECO:0000313" key="3">
    <source>
        <dbReference type="Proteomes" id="UP001458880"/>
    </source>
</evidence>
<comment type="caution">
    <text evidence="2">The sequence shown here is derived from an EMBL/GenBank/DDBJ whole genome shotgun (WGS) entry which is preliminary data.</text>
</comment>
<evidence type="ECO:0000256" key="1">
    <source>
        <dbReference type="SAM" id="MobiDB-lite"/>
    </source>
</evidence>
<keyword evidence="3" id="KW-1185">Reference proteome</keyword>
<reference evidence="2 3" key="1">
    <citation type="journal article" date="2024" name="BMC Genomics">
        <title>De novo assembly and annotation of Popillia japonica's genome with initial clues to its potential as an invasive pest.</title>
        <authorList>
            <person name="Cucini C."/>
            <person name="Boschi S."/>
            <person name="Funari R."/>
            <person name="Cardaioli E."/>
            <person name="Iannotti N."/>
            <person name="Marturano G."/>
            <person name="Paoli F."/>
            <person name="Bruttini M."/>
            <person name="Carapelli A."/>
            <person name="Frati F."/>
            <person name="Nardi F."/>
        </authorList>
    </citation>
    <scope>NUCLEOTIDE SEQUENCE [LARGE SCALE GENOMIC DNA]</scope>
    <source>
        <strain evidence="2">DMR45628</strain>
    </source>
</reference>
<name>A0AAW1LWX4_POPJA</name>
<dbReference type="EMBL" id="JASPKY010000088">
    <property type="protein sequence ID" value="KAK9738349.1"/>
    <property type="molecule type" value="Genomic_DNA"/>
</dbReference>
<organism evidence="2 3">
    <name type="scientific">Popillia japonica</name>
    <name type="common">Japanese beetle</name>
    <dbReference type="NCBI Taxonomy" id="7064"/>
    <lineage>
        <taxon>Eukaryota</taxon>
        <taxon>Metazoa</taxon>
        <taxon>Ecdysozoa</taxon>
        <taxon>Arthropoda</taxon>
        <taxon>Hexapoda</taxon>
        <taxon>Insecta</taxon>
        <taxon>Pterygota</taxon>
        <taxon>Neoptera</taxon>
        <taxon>Endopterygota</taxon>
        <taxon>Coleoptera</taxon>
        <taxon>Polyphaga</taxon>
        <taxon>Scarabaeiformia</taxon>
        <taxon>Scarabaeidae</taxon>
        <taxon>Rutelinae</taxon>
        <taxon>Popillia</taxon>
    </lineage>
</organism>